<evidence type="ECO:0000313" key="13">
    <source>
        <dbReference type="Proteomes" id="UP000001231"/>
    </source>
</evidence>
<sequence>MNLHEYQGKQLFNEYGLPVSEGYAVDNPQSAFEAAGRIGGNVWVVKAQVHAGGRGKAGGVKLVKTKEEVKDFAKQWLGKNLVTYQTDANGQPVSKILVEECTDIAQELYLGAVVDRSSRRVVFMASTEGGVEIEKVAEETPEKILKATIDPLVGAQPYQGRELAFKLGLEGKQVKQFTHIFLQLAKMFVEKDLALLEINPLVIKEDGDLHCLDAKINIDGNAMYRHPKLSEMHDPSQEDEREAHAAKFELNYVALDGNIGCMVNGAGLAMGTMDIIKLHGGEPANFLDVGGGATKERVTEAFKIILSDSNVKAVLVNIFGGIVRCDLIAEGIIGAVKEVGVKAPVVVRLEGNNAELGRKVLAESGLNIIAAESLTDAATKVVAAAEDK</sequence>
<dbReference type="GO" id="GO:0042709">
    <property type="term" value="C:succinate-CoA ligase complex"/>
    <property type="evidence" value="ECO:0007669"/>
    <property type="project" value="UniProtKB-ARBA"/>
</dbReference>
<dbReference type="InterPro" id="IPR016102">
    <property type="entry name" value="Succinyl-CoA_synth-like"/>
</dbReference>
<dbReference type="EC" id="6.2.1.5" evidence="10"/>
<dbReference type="PANTHER" id="PTHR11815:SF10">
    <property type="entry name" value="SUCCINATE--COA LIGASE [GDP-FORMING] SUBUNIT BETA, MITOCHONDRIAL"/>
    <property type="match status" value="1"/>
</dbReference>
<dbReference type="FunFam" id="3.40.50.261:FF:000001">
    <property type="entry name" value="Succinate--CoA ligase [ADP-forming] subunit beta"/>
    <property type="match status" value="1"/>
</dbReference>
<feature type="binding site" evidence="10">
    <location>
        <position position="99"/>
    </location>
    <ligand>
        <name>ATP</name>
        <dbReference type="ChEBI" id="CHEBI:30616"/>
    </ligand>
</feature>
<comment type="pathway">
    <text evidence="10">Carbohydrate metabolism; tricarboxylic acid cycle; succinate from succinyl-CoA (ligase route): step 1/1.</text>
</comment>
<keyword evidence="3 10" id="KW-0436">Ligase</keyword>
<evidence type="ECO:0000256" key="2">
    <source>
        <dbReference type="ARBA" id="ARBA00022532"/>
    </source>
</evidence>
<dbReference type="InParanoid" id="C7RCF9"/>
<name>C7RCF9_KANKD</name>
<dbReference type="Gene3D" id="3.40.50.261">
    <property type="entry name" value="Succinyl-CoA synthetase domains"/>
    <property type="match status" value="1"/>
</dbReference>
<dbReference type="GO" id="GO:0006104">
    <property type="term" value="P:succinyl-CoA metabolic process"/>
    <property type="evidence" value="ECO:0007669"/>
    <property type="project" value="TreeGrafter"/>
</dbReference>
<dbReference type="PROSITE" id="PS50975">
    <property type="entry name" value="ATP_GRASP"/>
    <property type="match status" value="1"/>
</dbReference>
<evidence type="ECO:0000256" key="9">
    <source>
        <dbReference type="ARBA" id="ARBA00052891"/>
    </source>
</evidence>
<comment type="similarity">
    <text evidence="1 10">Belongs to the succinate/malate CoA ligase beta subunit family.</text>
</comment>
<dbReference type="NCBIfam" id="NF001913">
    <property type="entry name" value="PRK00696.1"/>
    <property type="match status" value="1"/>
</dbReference>
<dbReference type="KEGG" id="kko:Kkor_1539"/>
<evidence type="ECO:0000256" key="10">
    <source>
        <dbReference type="HAMAP-Rule" id="MF_00558"/>
    </source>
</evidence>
<organism evidence="12 13">
    <name type="scientific">Kangiella koreensis (strain DSM 16069 / JCM 12317 / KCTC 12182 / SW-125)</name>
    <dbReference type="NCBI Taxonomy" id="523791"/>
    <lineage>
        <taxon>Bacteria</taxon>
        <taxon>Pseudomonadati</taxon>
        <taxon>Pseudomonadota</taxon>
        <taxon>Gammaproteobacteria</taxon>
        <taxon>Kangiellales</taxon>
        <taxon>Kangiellaceae</taxon>
        <taxon>Kangiella</taxon>
    </lineage>
</organism>
<dbReference type="EMBL" id="CP001707">
    <property type="protein sequence ID" value="ACV26951.1"/>
    <property type="molecule type" value="Genomic_DNA"/>
</dbReference>
<dbReference type="GO" id="GO:0004776">
    <property type="term" value="F:succinate-CoA ligase (GDP-forming) activity"/>
    <property type="evidence" value="ECO:0007669"/>
    <property type="project" value="RHEA"/>
</dbReference>
<reference evidence="12 13" key="1">
    <citation type="journal article" date="2009" name="Stand. Genomic Sci.">
        <title>Complete genome sequence of Kangiella koreensis type strain (SW-125).</title>
        <authorList>
            <person name="Han C."/>
            <person name="Sikorski J."/>
            <person name="Lapidus A."/>
            <person name="Nolan M."/>
            <person name="Glavina Del Rio T."/>
            <person name="Tice H."/>
            <person name="Cheng J.F."/>
            <person name="Lucas S."/>
            <person name="Chen F."/>
            <person name="Copeland A."/>
            <person name="Ivanova N."/>
            <person name="Mavromatis K."/>
            <person name="Ovchinnikova G."/>
            <person name="Pati A."/>
            <person name="Bruce D."/>
            <person name="Goodwin L."/>
            <person name="Pitluck S."/>
            <person name="Chen A."/>
            <person name="Palaniappan K."/>
            <person name="Land M."/>
            <person name="Hauser L."/>
            <person name="Chang Y.J."/>
            <person name="Jeffries C.D."/>
            <person name="Chain P."/>
            <person name="Saunders E."/>
            <person name="Brettin T."/>
            <person name="Goker M."/>
            <person name="Tindall B.J."/>
            <person name="Bristow J."/>
            <person name="Eisen J.A."/>
            <person name="Markowitz V."/>
            <person name="Hugenholtz P."/>
            <person name="Kyrpides N.C."/>
            <person name="Klenk H.P."/>
            <person name="Detter J.C."/>
        </authorList>
    </citation>
    <scope>NUCLEOTIDE SEQUENCE [LARGE SCALE GENOMIC DNA]</scope>
    <source>
        <strain evidence="13">DSM 16069 / KCTC 12182 / SW-125</strain>
    </source>
</reference>
<feature type="binding site" evidence="10">
    <location>
        <position position="46"/>
    </location>
    <ligand>
        <name>ATP</name>
        <dbReference type="ChEBI" id="CHEBI:30616"/>
    </ligand>
</feature>
<evidence type="ECO:0000256" key="1">
    <source>
        <dbReference type="ARBA" id="ARBA00009182"/>
    </source>
</evidence>
<dbReference type="STRING" id="523791.Kkor_1539"/>
<dbReference type="PIRSF" id="PIRSF001554">
    <property type="entry name" value="SucCS_beta"/>
    <property type="match status" value="1"/>
</dbReference>
<feature type="binding site" evidence="10">
    <location>
        <position position="199"/>
    </location>
    <ligand>
        <name>Mg(2+)</name>
        <dbReference type="ChEBI" id="CHEBI:18420"/>
    </ligand>
</feature>
<accession>C7RCF9</accession>
<evidence type="ECO:0000259" key="11">
    <source>
        <dbReference type="PROSITE" id="PS50975"/>
    </source>
</evidence>
<dbReference type="InterPro" id="IPR013815">
    <property type="entry name" value="ATP_grasp_subdomain_1"/>
</dbReference>
<dbReference type="Pfam" id="PF00549">
    <property type="entry name" value="Ligase_CoA"/>
    <property type="match status" value="1"/>
</dbReference>
<feature type="domain" description="ATP-grasp" evidence="11">
    <location>
        <begin position="9"/>
        <end position="229"/>
    </location>
</feature>
<dbReference type="FunFam" id="3.30.1490.20:FF:000002">
    <property type="entry name" value="Succinate--CoA ligase [ADP-forming] subunit beta"/>
    <property type="match status" value="1"/>
</dbReference>
<keyword evidence="2 10" id="KW-0816">Tricarboxylic acid cycle</keyword>
<dbReference type="Pfam" id="PF08442">
    <property type="entry name" value="ATP-grasp_2"/>
    <property type="match status" value="1"/>
</dbReference>
<keyword evidence="5 10" id="KW-0547">Nucleotide-binding</keyword>
<comment type="function">
    <text evidence="10">Succinyl-CoA synthetase functions in the citric acid cycle (TCA), coupling the hydrolysis of succinyl-CoA to the synthesis of either ATP or GTP and thus represents the only step of substrate-level phosphorylation in the TCA. The beta subunit provides nucleotide specificity of the enzyme and binds the substrate succinate, while the binding sites for coenzyme A and phosphate are found in the alpha subunit.</text>
</comment>
<evidence type="ECO:0000256" key="3">
    <source>
        <dbReference type="ARBA" id="ARBA00022598"/>
    </source>
</evidence>
<dbReference type="GO" id="GO:0004775">
    <property type="term" value="F:succinate-CoA ligase (ADP-forming) activity"/>
    <property type="evidence" value="ECO:0007669"/>
    <property type="project" value="UniProtKB-UniRule"/>
</dbReference>
<feature type="binding site" evidence="10">
    <location>
        <begin position="321"/>
        <end position="323"/>
    </location>
    <ligand>
        <name>substrate</name>
        <note>ligand shared with subunit alpha</note>
    </ligand>
</feature>
<evidence type="ECO:0000256" key="8">
    <source>
        <dbReference type="ARBA" id="ARBA00050563"/>
    </source>
</evidence>
<dbReference type="GO" id="GO:0000287">
    <property type="term" value="F:magnesium ion binding"/>
    <property type="evidence" value="ECO:0007669"/>
    <property type="project" value="UniProtKB-UniRule"/>
</dbReference>
<dbReference type="PROSITE" id="PS01217">
    <property type="entry name" value="SUCCINYL_COA_LIG_3"/>
    <property type="match status" value="1"/>
</dbReference>
<dbReference type="Gene3D" id="3.30.470.20">
    <property type="entry name" value="ATP-grasp fold, B domain"/>
    <property type="match status" value="1"/>
</dbReference>
<evidence type="ECO:0000256" key="5">
    <source>
        <dbReference type="ARBA" id="ARBA00022741"/>
    </source>
</evidence>
<evidence type="ECO:0000256" key="7">
    <source>
        <dbReference type="ARBA" id="ARBA00022842"/>
    </source>
</evidence>
<proteinExistence type="inferred from homology"/>
<keyword evidence="6 10" id="KW-0067">ATP-binding</keyword>
<evidence type="ECO:0000313" key="12">
    <source>
        <dbReference type="EMBL" id="ACV26951.1"/>
    </source>
</evidence>
<dbReference type="HOGENOM" id="CLU_037430_0_2_6"/>
<dbReference type="InterPro" id="IPR005811">
    <property type="entry name" value="SUCC_ACL_C"/>
</dbReference>
<dbReference type="GO" id="GO:0005829">
    <property type="term" value="C:cytosol"/>
    <property type="evidence" value="ECO:0007669"/>
    <property type="project" value="TreeGrafter"/>
</dbReference>
<feature type="binding site" evidence="10">
    <location>
        <position position="213"/>
    </location>
    <ligand>
        <name>Mg(2+)</name>
        <dbReference type="ChEBI" id="CHEBI:18420"/>
    </ligand>
</feature>
<evidence type="ECO:0000256" key="6">
    <source>
        <dbReference type="ARBA" id="ARBA00022840"/>
    </source>
</evidence>
<feature type="binding site" evidence="10">
    <location>
        <position position="107"/>
    </location>
    <ligand>
        <name>ATP</name>
        <dbReference type="ChEBI" id="CHEBI:30616"/>
    </ligand>
</feature>
<keyword evidence="13" id="KW-1185">Reference proteome</keyword>
<dbReference type="GO" id="GO:0006099">
    <property type="term" value="P:tricarboxylic acid cycle"/>
    <property type="evidence" value="ECO:0007669"/>
    <property type="project" value="UniProtKB-UniRule"/>
</dbReference>
<dbReference type="FunCoup" id="C7RCF9">
    <property type="interactions" value="541"/>
</dbReference>
<dbReference type="InterPro" id="IPR011761">
    <property type="entry name" value="ATP-grasp"/>
</dbReference>
<dbReference type="SUPFAM" id="SSF52210">
    <property type="entry name" value="Succinyl-CoA synthetase domains"/>
    <property type="match status" value="1"/>
</dbReference>
<gene>
    <name evidence="10" type="primary">sucC</name>
    <name evidence="12" type="ordered locus">Kkor_1539</name>
</gene>
<dbReference type="SUPFAM" id="SSF56059">
    <property type="entry name" value="Glutathione synthetase ATP-binding domain-like"/>
    <property type="match status" value="1"/>
</dbReference>
<dbReference type="InterPro" id="IPR017866">
    <property type="entry name" value="Succ-CoA_synthase_bsu_CS"/>
</dbReference>
<dbReference type="Gene3D" id="3.30.1490.20">
    <property type="entry name" value="ATP-grasp fold, A domain"/>
    <property type="match status" value="1"/>
</dbReference>
<keyword evidence="4 10" id="KW-0479">Metal-binding</keyword>
<comment type="catalytic activity">
    <reaction evidence="9">
        <text>GTP + succinate + CoA = succinyl-CoA + GDP + phosphate</text>
        <dbReference type="Rhea" id="RHEA:22120"/>
        <dbReference type="ChEBI" id="CHEBI:30031"/>
        <dbReference type="ChEBI" id="CHEBI:37565"/>
        <dbReference type="ChEBI" id="CHEBI:43474"/>
        <dbReference type="ChEBI" id="CHEBI:57287"/>
        <dbReference type="ChEBI" id="CHEBI:57292"/>
        <dbReference type="ChEBI" id="CHEBI:58189"/>
    </reaction>
    <physiologicalReaction direction="right-to-left" evidence="9">
        <dbReference type="Rhea" id="RHEA:22122"/>
    </physiologicalReaction>
</comment>
<dbReference type="GO" id="GO:0005524">
    <property type="term" value="F:ATP binding"/>
    <property type="evidence" value="ECO:0007669"/>
    <property type="project" value="UniProtKB-UniRule"/>
</dbReference>
<feature type="binding site" evidence="10">
    <location>
        <position position="102"/>
    </location>
    <ligand>
        <name>ATP</name>
        <dbReference type="ChEBI" id="CHEBI:30616"/>
    </ligand>
</feature>
<feature type="binding site" evidence="10">
    <location>
        <position position="264"/>
    </location>
    <ligand>
        <name>substrate</name>
        <note>ligand shared with subunit alpha</note>
    </ligand>
</feature>
<dbReference type="eggNOG" id="COG0045">
    <property type="taxonomic scope" value="Bacteria"/>
</dbReference>
<comment type="catalytic activity">
    <reaction evidence="8">
        <text>succinate + ATP + CoA = succinyl-CoA + ADP + phosphate</text>
        <dbReference type="Rhea" id="RHEA:17661"/>
        <dbReference type="ChEBI" id="CHEBI:30031"/>
        <dbReference type="ChEBI" id="CHEBI:30616"/>
        <dbReference type="ChEBI" id="CHEBI:43474"/>
        <dbReference type="ChEBI" id="CHEBI:57287"/>
        <dbReference type="ChEBI" id="CHEBI:57292"/>
        <dbReference type="ChEBI" id="CHEBI:456216"/>
        <dbReference type="EC" id="6.2.1.5"/>
    </reaction>
    <physiologicalReaction direction="right-to-left" evidence="8">
        <dbReference type="Rhea" id="RHEA:17663"/>
    </physiologicalReaction>
</comment>
<dbReference type="InterPro" id="IPR005809">
    <property type="entry name" value="Succ_CoA_ligase-like_bsu"/>
</dbReference>
<evidence type="ECO:0000256" key="4">
    <source>
        <dbReference type="ARBA" id="ARBA00022723"/>
    </source>
</evidence>
<dbReference type="PANTHER" id="PTHR11815">
    <property type="entry name" value="SUCCINYL-COA SYNTHETASE BETA CHAIN"/>
    <property type="match status" value="1"/>
</dbReference>
<dbReference type="OrthoDB" id="9802602at2"/>
<keyword evidence="7 10" id="KW-0460">Magnesium</keyword>
<dbReference type="RefSeq" id="WP_012801465.1">
    <property type="nucleotide sequence ID" value="NC_013166.1"/>
</dbReference>
<dbReference type="AlphaFoldDB" id="C7RCF9"/>
<dbReference type="InterPro" id="IPR013650">
    <property type="entry name" value="ATP-grasp_succ-CoA_synth-type"/>
</dbReference>
<dbReference type="NCBIfam" id="TIGR01016">
    <property type="entry name" value="sucCoAbeta"/>
    <property type="match status" value="1"/>
</dbReference>
<feature type="binding site" evidence="10">
    <location>
        <begin position="53"/>
        <end position="55"/>
    </location>
    <ligand>
        <name>ATP</name>
        <dbReference type="ChEBI" id="CHEBI:30616"/>
    </ligand>
</feature>
<dbReference type="Proteomes" id="UP000001231">
    <property type="component" value="Chromosome"/>
</dbReference>
<dbReference type="UniPathway" id="UPA00223">
    <property type="reaction ID" value="UER00999"/>
</dbReference>
<dbReference type="HAMAP" id="MF_00558">
    <property type="entry name" value="Succ_CoA_beta"/>
    <property type="match status" value="1"/>
</dbReference>
<dbReference type="FunFam" id="3.30.470.20:FF:000002">
    <property type="entry name" value="Succinate--CoA ligase [ADP-forming] subunit beta"/>
    <property type="match status" value="1"/>
</dbReference>
<comment type="subunit">
    <text evidence="10">Heterotetramer of two alpha and two beta subunits.</text>
</comment>
<protein>
    <recommendedName>
        <fullName evidence="10">Succinate--CoA ligase [ADP-forming] subunit beta</fullName>
        <ecNumber evidence="10">6.2.1.5</ecNumber>
    </recommendedName>
    <alternativeName>
        <fullName evidence="10">Succinyl-CoA synthetase subunit beta</fullName>
        <shortName evidence="10">SCS-beta</shortName>
    </alternativeName>
</protein>
<comment type="cofactor">
    <cofactor evidence="10">
        <name>Mg(2+)</name>
        <dbReference type="ChEBI" id="CHEBI:18420"/>
    </cofactor>
    <text evidence="10">Binds 1 Mg(2+) ion per subunit.</text>
</comment>